<feature type="compositionally biased region" description="Low complexity" evidence="4">
    <location>
        <begin position="1287"/>
        <end position="1300"/>
    </location>
</feature>
<evidence type="ECO:0000259" key="5">
    <source>
        <dbReference type="PROSITE" id="PS50020"/>
    </source>
</evidence>
<keyword evidence="8" id="KW-1185">Reference proteome</keyword>
<dbReference type="Gene3D" id="2.30.42.10">
    <property type="match status" value="6"/>
</dbReference>
<feature type="compositionally biased region" description="Polar residues" evidence="4">
    <location>
        <begin position="960"/>
        <end position="971"/>
    </location>
</feature>
<feature type="domain" description="WW" evidence="5">
    <location>
        <begin position="275"/>
        <end position="308"/>
    </location>
</feature>
<dbReference type="PROSITE" id="PS50020">
    <property type="entry name" value="WW_DOMAIN_2"/>
    <property type="match status" value="2"/>
</dbReference>
<feature type="compositionally biased region" description="Basic and acidic residues" evidence="4">
    <location>
        <begin position="885"/>
        <end position="897"/>
    </location>
</feature>
<dbReference type="CDD" id="cd06735">
    <property type="entry name" value="PDZ5_MAGI-1_3-like"/>
    <property type="match status" value="1"/>
</dbReference>
<feature type="region of interest" description="Disordered" evidence="4">
    <location>
        <begin position="1279"/>
        <end position="1342"/>
    </location>
</feature>
<dbReference type="Pfam" id="PF00595">
    <property type="entry name" value="PDZ"/>
    <property type="match status" value="4"/>
</dbReference>
<dbReference type="CDD" id="cd06732">
    <property type="entry name" value="PDZ2_MAGI-1_3-like"/>
    <property type="match status" value="1"/>
</dbReference>
<reference evidence="9" key="1">
    <citation type="submission" date="2025-08" db="UniProtKB">
        <authorList>
            <consortium name="RefSeq"/>
        </authorList>
    </citation>
    <scope>IDENTIFICATION</scope>
</reference>
<keyword evidence="2" id="KW-0677">Repeat</keyword>
<feature type="domain" description="PDZ" evidence="7">
    <location>
        <begin position="608"/>
        <end position="684"/>
    </location>
</feature>
<feature type="compositionally biased region" description="Low complexity" evidence="4">
    <location>
        <begin position="523"/>
        <end position="535"/>
    </location>
</feature>
<feature type="compositionally biased region" description="Acidic residues" evidence="4">
    <location>
        <begin position="761"/>
        <end position="770"/>
    </location>
</feature>
<feature type="region of interest" description="Disordered" evidence="4">
    <location>
        <begin position="683"/>
        <end position="811"/>
    </location>
</feature>
<dbReference type="FunFam" id="3.30.63.10:FF:000003">
    <property type="entry name" value="Membrane-associated guanylate kinase, WW and PDZ domain-containing protein 3 isoform 1"/>
    <property type="match status" value="1"/>
</dbReference>
<dbReference type="InterPro" id="IPR020590">
    <property type="entry name" value="Guanylate_kinase_CS"/>
</dbReference>
<dbReference type="PANTHER" id="PTHR10316">
    <property type="entry name" value="MEMBRANE ASSOCIATED GUANYLATE KINASE-RELATED"/>
    <property type="match status" value="1"/>
</dbReference>
<dbReference type="SUPFAM" id="SSF50156">
    <property type="entry name" value="PDZ domain-like"/>
    <property type="match status" value="6"/>
</dbReference>
<feature type="region of interest" description="Disordered" evidence="4">
    <location>
        <begin position="1"/>
        <end position="22"/>
    </location>
</feature>
<dbReference type="PROSITE" id="PS00856">
    <property type="entry name" value="GUANYLATE_KINASE_1"/>
    <property type="match status" value="1"/>
</dbReference>
<dbReference type="Gene3D" id="3.30.63.10">
    <property type="entry name" value="Guanylate Kinase phosphate binding domain"/>
    <property type="match status" value="1"/>
</dbReference>
<dbReference type="InterPro" id="IPR036020">
    <property type="entry name" value="WW_dom_sf"/>
</dbReference>
<feature type="region of interest" description="Disordered" evidence="4">
    <location>
        <begin position="553"/>
        <end position="589"/>
    </location>
</feature>
<dbReference type="FunFam" id="2.20.70.10:FF:000001">
    <property type="entry name" value="Membrane-associated guanylate kinase, WW and PDZ domain-containing protein 1"/>
    <property type="match status" value="1"/>
</dbReference>
<feature type="compositionally biased region" description="Pro residues" evidence="4">
    <location>
        <begin position="1431"/>
        <end position="1442"/>
    </location>
</feature>
<dbReference type="InterPro" id="IPR008145">
    <property type="entry name" value="GK/Ca_channel_bsu"/>
</dbReference>
<feature type="compositionally biased region" description="Basic and acidic residues" evidence="4">
    <location>
        <begin position="849"/>
        <end position="866"/>
    </location>
</feature>
<gene>
    <name evidence="9" type="primary">LOC106077298</name>
</gene>
<dbReference type="SMART" id="SM00072">
    <property type="entry name" value="GuKc"/>
    <property type="match status" value="1"/>
</dbReference>
<evidence type="ECO:0000259" key="6">
    <source>
        <dbReference type="PROSITE" id="PS50052"/>
    </source>
</evidence>
<protein>
    <submittedName>
        <fullName evidence="9">Membrane-associated guanylate kinase, WW and PDZ domain-containing protein 3-like isoform X2</fullName>
    </submittedName>
</protein>
<feature type="compositionally biased region" description="Polar residues" evidence="4">
    <location>
        <begin position="795"/>
        <end position="806"/>
    </location>
</feature>
<dbReference type="RefSeq" id="XP_055881303.1">
    <property type="nucleotide sequence ID" value="XM_056025328.1"/>
</dbReference>
<dbReference type="InterPro" id="IPR001202">
    <property type="entry name" value="WW_dom"/>
</dbReference>
<dbReference type="Gene3D" id="2.20.70.10">
    <property type="match status" value="2"/>
</dbReference>
<evidence type="ECO:0000259" key="7">
    <source>
        <dbReference type="PROSITE" id="PS50106"/>
    </source>
</evidence>
<comment type="subcellular location">
    <subcellularLocation>
        <location evidence="1">Membrane</location>
        <topology evidence="1">Peripheral membrane protein</topology>
    </subcellularLocation>
</comment>
<name>A0A9W3A2A2_BIOGL</name>
<feature type="region of interest" description="Disordered" evidence="4">
    <location>
        <begin position="221"/>
        <end position="258"/>
    </location>
</feature>
<feature type="compositionally biased region" description="Polar residues" evidence="4">
    <location>
        <begin position="1018"/>
        <end position="1047"/>
    </location>
</feature>
<dbReference type="SUPFAM" id="SSF52540">
    <property type="entry name" value="P-loop containing nucleoside triphosphate hydrolases"/>
    <property type="match status" value="1"/>
</dbReference>
<evidence type="ECO:0000256" key="4">
    <source>
        <dbReference type="SAM" id="MobiDB-lite"/>
    </source>
</evidence>
<dbReference type="InterPro" id="IPR001478">
    <property type="entry name" value="PDZ"/>
</dbReference>
<feature type="domain" description="PDZ" evidence="7">
    <location>
        <begin position="412"/>
        <end position="482"/>
    </location>
</feature>
<feature type="region of interest" description="Disordered" evidence="4">
    <location>
        <begin position="827"/>
        <end position="994"/>
    </location>
</feature>
<feature type="domain" description="Guanylate kinase-like" evidence="6">
    <location>
        <begin position="110"/>
        <end position="203"/>
    </location>
</feature>
<feature type="compositionally biased region" description="Low complexity" evidence="4">
    <location>
        <begin position="721"/>
        <end position="731"/>
    </location>
</feature>
<keyword evidence="3" id="KW-0472">Membrane</keyword>
<dbReference type="CDD" id="cd06733">
    <property type="entry name" value="PDZ3_MAGI-1_3-like"/>
    <property type="match status" value="1"/>
</dbReference>
<dbReference type="InterPro" id="IPR008144">
    <property type="entry name" value="Guanylate_kin-like_dom"/>
</dbReference>
<evidence type="ECO:0000256" key="2">
    <source>
        <dbReference type="ARBA" id="ARBA00022737"/>
    </source>
</evidence>
<organism evidence="8 9">
    <name type="scientific">Biomphalaria glabrata</name>
    <name type="common">Bloodfluke planorb</name>
    <name type="synonym">Freshwater snail</name>
    <dbReference type="NCBI Taxonomy" id="6526"/>
    <lineage>
        <taxon>Eukaryota</taxon>
        <taxon>Metazoa</taxon>
        <taxon>Spiralia</taxon>
        <taxon>Lophotrochozoa</taxon>
        <taxon>Mollusca</taxon>
        <taxon>Gastropoda</taxon>
        <taxon>Heterobranchia</taxon>
        <taxon>Euthyneura</taxon>
        <taxon>Panpulmonata</taxon>
        <taxon>Hygrophila</taxon>
        <taxon>Lymnaeoidea</taxon>
        <taxon>Planorbidae</taxon>
        <taxon>Biomphalaria</taxon>
    </lineage>
</organism>
<sequence length="1523" mass="168016">MIRTKQVPSPMASMGPPPPEKRHELHWTKQIRETVASAFHDDLSIEIDGGADNGQFCYVGHIRVDKINYHSGRITTGDIILEIQGQKISGYTQRDARIWLKQVSHNGTPVMIKTVPASSGSLPKELGAFLITRFQKGSVDHDLQQIIRDNLYMRTVPCTTRSPRPGEVNGVDYTFLSIEEFQQLEKGGELLESGVFDGNYYGTPKPSKEPQGQLLRRSQSMGLAGGQVQTGGQLNDKRKQTRIGSEKSLDDNELPPQPLMRKKSLEKAHSSSNLGPLPHNWELAYTDDGHPYFIDHNNETTHWLDPRLAHLQKAPSECDEDELPFGWEKVEDPHYGVYYIDHVNRKTQYENPVQTAKKQTDEVTNTYPRLKKPIEAGTKRSASENNMNGQLYTGGRPFFTKNPDELKGEFTKTALVKSTRGLGFTIVGGNFRDTQFLQIKNVVEHGPAYQSGNFRTGDVIVRVNNTCVLGYTHQDVVRLFQSIQPGETVQLETCRGYPLNFDPDDPNTEIVTTVAVTLPQDAGTSHTSSTSGNNGFVESRNYNNLRSGMKSLPDLARSAAGPGLNSTSSLSPSNSQDEGTMHGMINHEDGNAIPDLVSLSLSKPEILTIPIVKGPMGFGFTIADSPYGQRVKQILDQGRCKTLLEGDLLIQINSVMVRELPHQKTVQVLKECKQDQETMIVVQRGGIPPPGKGKKHVKVSGSFDDRPSESINGPSSPGAYFFQNNPNPNFNEQLEDSYVTFNGGADHENGDSLPPPPPPLDEVDEDPDDIDGTRQQGKNLNQRPKTPLDGRSKTPVMNSKLGSSRQGYMDMQQGRRDYQEVQDLNKYNSNHSRPDIDGRPPPGPNRPDLAQRYDSRLRGTDPRDPFQRSYSSSVAHSMQNNIGAGDEKWGGYGRDVKPGQFRSRTPGPELMARGGAGPDNLNSRPEISRPKTPTAADMRSNGKLPMSSHSYGAGDFRTSGRYTPNPSSEQGRQYRPPYQDYKSNWPDFSSPPPQRRFGTFENPSLNRSYAGELPRAPTFQNTSGPNRMLRQSTSFESENPAPSNITRVQRRPPPHPAYPNLSPRSQSRGIPEEEGQIMEMLVTLHRQESGYGFRIIGGTEEGSQVSVGHIVPGGAADLDGRLRQFDEITHVDGNSVVNASHHKVVHLMTNAALNGRVTLTIRRVLGPETSASQGSVPQYPYDVVVSRRENEGFGFVIISSVNKSGASVDEYIDGTDNSSSQAVVCPWIGHIQENSPAARCGRLHVGDRILAVNGVDTSNMRHKDVVSLIKDSGFSVALTIGPPPDDSSSTASQRSSAGSALNTPPYASDRPDMNIQSWERNQPGIRDINRPRTPSNQGSDDSGEIYQVELHRGSRGFGFSIRGGREFNAMPLFVLRIAEGGAADMDGRLRVGDQILEINNFNTDSMTHTEAIEIIQNGGPSVRLLMRRTNKPPPIFDGPPASPTGLVPPSLLNPNIPALSNGPISHSSPHLTRRQMQQQPLPPPPPELQHPNDFFHYNSSLPPPPQTSLMPSQQQQHLRFNNY</sequence>
<dbReference type="FunFam" id="2.30.42.10:FF:000005">
    <property type="entry name" value="Membrane associated guanylate kinase, WW and PDZ domain containing 1"/>
    <property type="match status" value="1"/>
</dbReference>
<dbReference type="FunFam" id="2.30.42.10:FF:000232">
    <property type="entry name" value="Uncharacterized protein, isoform A"/>
    <property type="match status" value="1"/>
</dbReference>
<feature type="domain" description="PDZ" evidence="7">
    <location>
        <begin position="1081"/>
        <end position="1163"/>
    </location>
</feature>
<dbReference type="PROSITE" id="PS01159">
    <property type="entry name" value="WW_DOMAIN_1"/>
    <property type="match status" value="1"/>
</dbReference>
<feature type="region of interest" description="Disordered" evidence="4">
    <location>
        <begin position="1008"/>
        <end position="1069"/>
    </location>
</feature>
<dbReference type="Pfam" id="PF00397">
    <property type="entry name" value="WW"/>
    <property type="match status" value="2"/>
</dbReference>
<evidence type="ECO:0000313" key="9">
    <source>
        <dbReference type="RefSeq" id="XP_055881303.1"/>
    </source>
</evidence>
<feature type="domain" description="PDZ" evidence="7">
    <location>
        <begin position="28"/>
        <end position="102"/>
    </location>
</feature>
<dbReference type="GO" id="GO:0007165">
    <property type="term" value="P:signal transduction"/>
    <property type="evidence" value="ECO:0007669"/>
    <property type="project" value="TreeGrafter"/>
</dbReference>
<dbReference type="SMART" id="SM00228">
    <property type="entry name" value="PDZ"/>
    <property type="match status" value="6"/>
</dbReference>
<feature type="domain" description="PDZ" evidence="7">
    <location>
        <begin position="1347"/>
        <end position="1430"/>
    </location>
</feature>
<dbReference type="Proteomes" id="UP001165740">
    <property type="component" value="Chromosome 4"/>
</dbReference>
<dbReference type="GO" id="GO:0016020">
    <property type="term" value="C:membrane"/>
    <property type="evidence" value="ECO:0007669"/>
    <property type="project" value="UniProtKB-SubCell"/>
</dbReference>
<feature type="compositionally biased region" description="Polar residues" evidence="4">
    <location>
        <begin position="868"/>
        <end position="882"/>
    </location>
</feature>
<dbReference type="InterPro" id="IPR036034">
    <property type="entry name" value="PDZ_sf"/>
</dbReference>
<feature type="domain" description="WW" evidence="5">
    <location>
        <begin position="321"/>
        <end position="354"/>
    </location>
</feature>
<dbReference type="CDD" id="cd06731">
    <property type="entry name" value="PDZ1_MAGI-1_3-like"/>
    <property type="match status" value="1"/>
</dbReference>
<evidence type="ECO:0000313" key="8">
    <source>
        <dbReference type="Proteomes" id="UP001165740"/>
    </source>
</evidence>
<dbReference type="CDD" id="cd06734">
    <property type="entry name" value="PDZ4_MAGI-1_3-like"/>
    <property type="match status" value="1"/>
</dbReference>
<proteinExistence type="predicted"/>
<dbReference type="Pfam" id="PF00625">
    <property type="entry name" value="Guanylate_kin"/>
    <property type="match status" value="1"/>
</dbReference>
<feature type="compositionally biased region" description="Polar residues" evidence="4">
    <location>
        <begin position="1507"/>
        <end position="1523"/>
    </location>
</feature>
<dbReference type="CDD" id="cd00201">
    <property type="entry name" value="WW"/>
    <property type="match status" value="2"/>
</dbReference>
<dbReference type="PROSITE" id="PS50052">
    <property type="entry name" value="GUANYLATE_KINASE_2"/>
    <property type="match status" value="1"/>
</dbReference>
<feature type="region of interest" description="Disordered" evidence="4">
    <location>
        <begin position="521"/>
        <end position="540"/>
    </location>
</feature>
<feature type="region of interest" description="Disordered" evidence="4">
    <location>
        <begin position="1428"/>
        <end position="1523"/>
    </location>
</feature>
<evidence type="ECO:0000256" key="1">
    <source>
        <dbReference type="ARBA" id="ARBA00004170"/>
    </source>
</evidence>
<feature type="compositionally biased region" description="Low complexity" evidence="4">
    <location>
        <begin position="561"/>
        <end position="575"/>
    </location>
</feature>
<evidence type="ECO:0000256" key="3">
    <source>
        <dbReference type="ARBA" id="ARBA00023136"/>
    </source>
</evidence>
<dbReference type="GeneID" id="106077298"/>
<accession>A0A9W3A2A2</accession>
<dbReference type="GO" id="GO:0005737">
    <property type="term" value="C:cytoplasm"/>
    <property type="evidence" value="ECO:0007669"/>
    <property type="project" value="TreeGrafter"/>
</dbReference>
<dbReference type="InterPro" id="IPR027417">
    <property type="entry name" value="P-loop_NTPase"/>
</dbReference>
<feature type="domain" description="PDZ" evidence="7">
    <location>
        <begin position="1182"/>
        <end position="1284"/>
    </location>
</feature>
<dbReference type="PROSITE" id="PS50106">
    <property type="entry name" value="PDZ"/>
    <property type="match status" value="6"/>
</dbReference>
<dbReference type="SMART" id="SM00456">
    <property type="entry name" value="WW"/>
    <property type="match status" value="2"/>
</dbReference>
<feature type="compositionally biased region" description="Polar residues" evidence="4">
    <location>
        <begin position="773"/>
        <end position="784"/>
    </location>
</feature>
<dbReference type="SUPFAM" id="SSF51045">
    <property type="entry name" value="WW domain"/>
    <property type="match status" value="2"/>
</dbReference>
<dbReference type="PANTHER" id="PTHR10316:SF40">
    <property type="entry name" value="LD27118P"/>
    <property type="match status" value="1"/>
</dbReference>